<keyword evidence="1 2" id="KW-0808">Transferase</keyword>
<comment type="caution">
    <text evidence="2">The sequence shown here is derived from an EMBL/GenBank/DDBJ whole genome shotgun (WGS) entry which is preliminary data.</text>
</comment>
<dbReference type="PANTHER" id="PTHR46401:SF2">
    <property type="entry name" value="GLYCOSYLTRANSFERASE WBBK-RELATED"/>
    <property type="match status" value="1"/>
</dbReference>
<keyword evidence="3" id="KW-1185">Reference proteome</keyword>
<gene>
    <name evidence="2" type="ORF">ASN18_2033</name>
</gene>
<proteinExistence type="predicted"/>
<dbReference type="Gene3D" id="3.40.50.2000">
    <property type="entry name" value="Glycogen Phosphorylase B"/>
    <property type="match status" value="2"/>
</dbReference>
<dbReference type="Pfam" id="PF13692">
    <property type="entry name" value="Glyco_trans_1_4"/>
    <property type="match status" value="1"/>
</dbReference>
<accession>A0ABR5SGC7</accession>
<dbReference type="GO" id="GO:0016740">
    <property type="term" value="F:transferase activity"/>
    <property type="evidence" value="ECO:0007669"/>
    <property type="project" value="UniProtKB-KW"/>
</dbReference>
<protein>
    <submittedName>
        <fullName evidence="2">Glycosyl transferase family 1</fullName>
    </submittedName>
</protein>
<sequence length="366" mass="40816">MKLVVNASYSGVKTAALELFTREVVRWLCRIDENTLVFSPVNIPGIDESNIVITSEPPGASAVSYFSNLMFNNTILPYQLAWHKADVLFCPTTEFPFIDILPMSVMVHDLEPLFYPERFGLEGEYFRTAVGHLNRQDIRALVMSNFLKEQLLNNTSVYLSNIDIIGPGLDPSIYKPAADDVKTELKKEFAARLGIFSPYILFCTQPDAPDGSCDTVIAAFNNIKSRIRHSLLIVGQDREPSNKIKYLSSVEDMPSLFAYADLLIETSTAANILKALACGTPVIVSNTGALTEFISDAGMVFNPADSVFLSKLMLMPIVNKTLRKEMIAKGLQFVSRFSWEKTAEDIYASCTAAYTASYDRRRKTHK</sequence>
<organism evidence="2 3">
    <name type="scientific">Candidatus Magnetominusculus xianensis</name>
    <dbReference type="NCBI Taxonomy" id="1748249"/>
    <lineage>
        <taxon>Bacteria</taxon>
        <taxon>Pseudomonadati</taxon>
        <taxon>Nitrospirota</taxon>
        <taxon>Nitrospiria</taxon>
        <taxon>Nitrospirales</taxon>
        <taxon>Nitrospiraceae</taxon>
        <taxon>Candidatus Magnetominusculus</taxon>
    </lineage>
</organism>
<dbReference type="EMBL" id="LNQR01000070">
    <property type="protein sequence ID" value="KWT84105.1"/>
    <property type="molecule type" value="Genomic_DNA"/>
</dbReference>
<name>A0ABR5SGC7_9BACT</name>
<evidence type="ECO:0000313" key="3">
    <source>
        <dbReference type="Proteomes" id="UP000060487"/>
    </source>
</evidence>
<dbReference type="Proteomes" id="UP000060487">
    <property type="component" value="Unassembled WGS sequence"/>
</dbReference>
<evidence type="ECO:0000256" key="1">
    <source>
        <dbReference type="ARBA" id="ARBA00022679"/>
    </source>
</evidence>
<dbReference type="PANTHER" id="PTHR46401">
    <property type="entry name" value="GLYCOSYLTRANSFERASE WBBK-RELATED"/>
    <property type="match status" value="1"/>
</dbReference>
<dbReference type="RefSeq" id="WP_236861659.1">
    <property type="nucleotide sequence ID" value="NZ_LNQR01000070.1"/>
</dbReference>
<reference evidence="2 3" key="1">
    <citation type="submission" date="2015-11" db="EMBL/GenBank/DDBJ databases">
        <authorList>
            <person name="Lin W."/>
        </authorList>
    </citation>
    <scope>NUCLEOTIDE SEQUENCE [LARGE SCALE GENOMIC DNA]</scope>
    <source>
        <strain evidence="2 3">HCH-1</strain>
    </source>
</reference>
<dbReference type="SUPFAM" id="SSF53756">
    <property type="entry name" value="UDP-Glycosyltransferase/glycogen phosphorylase"/>
    <property type="match status" value="1"/>
</dbReference>
<evidence type="ECO:0000313" key="2">
    <source>
        <dbReference type="EMBL" id="KWT84105.1"/>
    </source>
</evidence>